<dbReference type="GO" id="GO:0042286">
    <property type="term" value="F:glutamate-1-semialdehyde 2,1-aminomutase activity"/>
    <property type="evidence" value="ECO:0007669"/>
    <property type="project" value="UniProtKB-EC"/>
</dbReference>
<evidence type="ECO:0000313" key="2">
    <source>
        <dbReference type="EMBL" id="CAA9379872.1"/>
    </source>
</evidence>
<protein>
    <submittedName>
        <fullName evidence="2">Glutamate-1-semialdehyde 2,1-aminomutase</fullName>
        <ecNumber evidence="2">5.4.3.8</ecNumber>
    </submittedName>
</protein>
<feature type="compositionally biased region" description="Low complexity" evidence="1">
    <location>
        <begin position="37"/>
        <end position="47"/>
    </location>
</feature>
<proteinExistence type="predicted"/>
<feature type="non-terminal residue" evidence="2">
    <location>
        <position position="88"/>
    </location>
</feature>
<feature type="non-terminal residue" evidence="2">
    <location>
        <position position="1"/>
    </location>
</feature>
<dbReference type="AlphaFoldDB" id="A0A6J4NBT9"/>
<sequence>CPTSCRLPAPCSRCSSARTWSRTSPAPPSRTPPPTPRSSTRCSTRGSTCRRRPTRRGSCLLLTTTEPSPPSSMPCPAQRSLPQRLEPH</sequence>
<organism evidence="2">
    <name type="scientific">uncultured Nocardioides sp</name>
    <dbReference type="NCBI Taxonomy" id="198441"/>
    <lineage>
        <taxon>Bacteria</taxon>
        <taxon>Bacillati</taxon>
        <taxon>Actinomycetota</taxon>
        <taxon>Actinomycetes</taxon>
        <taxon>Propionibacteriales</taxon>
        <taxon>Nocardioidaceae</taxon>
        <taxon>Nocardioides</taxon>
        <taxon>environmental samples</taxon>
    </lineage>
</organism>
<gene>
    <name evidence="2" type="ORF">AVDCRST_MAG60-795</name>
</gene>
<feature type="compositionally biased region" description="Low complexity" evidence="1">
    <location>
        <begin position="56"/>
        <end position="66"/>
    </location>
</feature>
<accession>A0A6J4NBT9</accession>
<evidence type="ECO:0000256" key="1">
    <source>
        <dbReference type="SAM" id="MobiDB-lite"/>
    </source>
</evidence>
<feature type="compositionally biased region" description="Pro residues" evidence="1">
    <location>
        <begin position="25"/>
        <end position="36"/>
    </location>
</feature>
<reference evidence="2" key="1">
    <citation type="submission" date="2020-02" db="EMBL/GenBank/DDBJ databases">
        <authorList>
            <person name="Meier V. D."/>
        </authorList>
    </citation>
    <scope>NUCLEOTIDE SEQUENCE</scope>
    <source>
        <strain evidence="2">AVDCRST_MAG60</strain>
    </source>
</reference>
<dbReference type="EMBL" id="CADCUN010000086">
    <property type="protein sequence ID" value="CAA9379872.1"/>
    <property type="molecule type" value="Genomic_DNA"/>
</dbReference>
<name>A0A6J4NBT9_9ACTN</name>
<feature type="region of interest" description="Disordered" evidence="1">
    <location>
        <begin position="1"/>
        <end position="88"/>
    </location>
</feature>
<keyword evidence="2" id="KW-0413">Isomerase</keyword>
<dbReference type="EC" id="5.4.3.8" evidence="2"/>